<keyword evidence="2" id="KW-1185">Reference proteome</keyword>
<evidence type="ECO:0000313" key="2">
    <source>
        <dbReference type="Proteomes" id="UP000623467"/>
    </source>
</evidence>
<name>A0A8H6YE05_9AGAR</name>
<dbReference type="EMBL" id="JACAZH010000010">
    <property type="protein sequence ID" value="KAF7357254.1"/>
    <property type="molecule type" value="Genomic_DNA"/>
</dbReference>
<sequence>MISLTIQHASERIRPSRPAVPAWVLPRIDFHYRLCEAFRISSALLSTVATHLHRQQGVGFSLSVMQHSERSLHLPPTPRDTHDSSAPRTSVSTAATILRAVPTLDAFLYSHLSIMDTIPSTQLAARGTHRPQLLDSGALCSDLSGVKRTLWRELTAIASASAGEDIHVGANYVSFSESSTLVFTLKSQHIWDFNCTLKHRPTLHAKRETCQFHHANFYPNYLKGNHHSRHLR</sequence>
<reference evidence="1" key="1">
    <citation type="submission" date="2020-05" db="EMBL/GenBank/DDBJ databases">
        <title>Mycena genomes resolve the evolution of fungal bioluminescence.</title>
        <authorList>
            <person name="Tsai I.J."/>
        </authorList>
    </citation>
    <scope>NUCLEOTIDE SEQUENCE</scope>
    <source>
        <strain evidence="1">160909Yilan</strain>
    </source>
</reference>
<gene>
    <name evidence="1" type="ORF">MSAN_01320600</name>
</gene>
<dbReference type="Proteomes" id="UP000623467">
    <property type="component" value="Unassembled WGS sequence"/>
</dbReference>
<dbReference type="AlphaFoldDB" id="A0A8H6YE05"/>
<accession>A0A8H6YE05</accession>
<comment type="caution">
    <text evidence="1">The sequence shown here is derived from an EMBL/GenBank/DDBJ whole genome shotgun (WGS) entry which is preliminary data.</text>
</comment>
<evidence type="ECO:0000313" key="1">
    <source>
        <dbReference type="EMBL" id="KAF7357254.1"/>
    </source>
</evidence>
<protein>
    <submittedName>
        <fullName evidence="1">Uncharacterized protein</fullName>
    </submittedName>
</protein>
<organism evidence="1 2">
    <name type="scientific">Mycena sanguinolenta</name>
    <dbReference type="NCBI Taxonomy" id="230812"/>
    <lineage>
        <taxon>Eukaryota</taxon>
        <taxon>Fungi</taxon>
        <taxon>Dikarya</taxon>
        <taxon>Basidiomycota</taxon>
        <taxon>Agaricomycotina</taxon>
        <taxon>Agaricomycetes</taxon>
        <taxon>Agaricomycetidae</taxon>
        <taxon>Agaricales</taxon>
        <taxon>Marasmiineae</taxon>
        <taxon>Mycenaceae</taxon>
        <taxon>Mycena</taxon>
    </lineage>
</organism>
<proteinExistence type="predicted"/>